<dbReference type="AlphaFoldDB" id="A0A1V6N5F6"/>
<sequence>MVKITKSLQTGKSMDRSDNVS</sequence>
<protein>
    <submittedName>
        <fullName evidence="2">Uncharacterized protein</fullName>
    </submittedName>
</protein>
<feature type="region of interest" description="Disordered" evidence="1">
    <location>
        <begin position="1"/>
        <end position="21"/>
    </location>
</feature>
<gene>
    <name evidence="2" type="ORF">PENPOL_c037G01955</name>
</gene>
<proteinExistence type="predicted"/>
<reference evidence="3" key="1">
    <citation type="journal article" date="2017" name="Nat. Microbiol.">
        <title>Global analysis of biosynthetic gene clusters reveals vast potential of secondary metabolite production in Penicillium species.</title>
        <authorList>
            <person name="Nielsen J.C."/>
            <person name="Grijseels S."/>
            <person name="Prigent S."/>
            <person name="Ji B."/>
            <person name="Dainat J."/>
            <person name="Nielsen K.F."/>
            <person name="Frisvad J.C."/>
            <person name="Workman M."/>
            <person name="Nielsen J."/>
        </authorList>
    </citation>
    <scope>NUCLEOTIDE SEQUENCE [LARGE SCALE GENOMIC DNA]</scope>
    <source>
        <strain evidence="3">IBT 4502</strain>
    </source>
</reference>
<name>A0A1V6N5F6_PENPO</name>
<accession>A0A1V6N5F6</accession>
<dbReference type="EMBL" id="MDYM01000037">
    <property type="protein sequence ID" value="OQD59950.1"/>
    <property type="molecule type" value="Genomic_DNA"/>
</dbReference>
<evidence type="ECO:0000313" key="3">
    <source>
        <dbReference type="Proteomes" id="UP000191408"/>
    </source>
</evidence>
<organism evidence="2 3">
    <name type="scientific">Penicillium polonicum</name>
    <dbReference type="NCBI Taxonomy" id="60169"/>
    <lineage>
        <taxon>Eukaryota</taxon>
        <taxon>Fungi</taxon>
        <taxon>Dikarya</taxon>
        <taxon>Ascomycota</taxon>
        <taxon>Pezizomycotina</taxon>
        <taxon>Eurotiomycetes</taxon>
        <taxon>Eurotiomycetidae</taxon>
        <taxon>Eurotiales</taxon>
        <taxon>Aspergillaceae</taxon>
        <taxon>Penicillium</taxon>
    </lineage>
</organism>
<feature type="compositionally biased region" description="Polar residues" evidence="1">
    <location>
        <begin position="1"/>
        <end position="12"/>
    </location>
</feature>
<evidence type="ECO:0000256" key="1">
    <source>
        <dbReference type="SAM" id="MobiDB-lite"/>
    </source>
</evidence>
<keyword evidence="3" id="KW-1185">Reference proteome</keyword>
<comment type="caution">
    <text evidence="2">The sequence shown here is derived from an EMBL/GenBank/DDBJ whole genome shotgun (WGS) entry which is preliminary data.</text>
</comment>
<dbReference type="Proteomes" id="UP000191408">
    <property type="component" value="Unassembled WGS sequence"/>
</dbReference>
<evidence type="ECO:0000313" key="2">
    <source>
        <dbReference type="EMBL" id="OQD59950.1"/>
    </source>
</evidence>